<dbReference type="Proteomes" id="UP001205105">
    <property type="component" value="Unassembled WGS sequence"/>
</dbReference>
<evidence type="ECO:0000259" key="2">
    <source>
        <dbReference type="PROSITE" id="PS51186"/>
    </source>
</evidence>
<dbReference type="EMBL" id="JADXDR010000020">
    <property type="protein sequence ID" value="KAI7845197.1"/>
    <property type="molecule type" value="Genomic_DNA"/>
</dbReference>
<dbReference type="InterPro" id="IPR016181">
    <property type="entry name" value="Acyl_CoA_acyltransferase"/>
</dbReference>
<comment type="caution">
    <text evidence="3">The sequence shown here is derived from an EMBL/GenBank/DDBJ whole genome shotgun (WGS) entry which is preliminary data.</text>
</comment>
<dbReference type="CDD" id="cd04301">
    <property type="entry name" value="NAT_SF"/>
    <property type="match status" value="1"/>
</dbReference>
<dbReference type="InterPro" id="IPR000182">
    <property type="entry name" value="GNAT_dom"/>
</dbReference>
<dbReference type="SUPFAM" id="SSF55729">
    <property type="entry name" value="Acyl-CoA N-acyltransferases (Nat)"/>
    <property type="match status" value="1"/>
</dbReference>
<keyword evidence="1" id="KW-0012">Acyltransferase</keyword>
<dbReference type="PROSITE" id="PS51186">
    <property type="entry name" value="GNAT"/>
    <property type="match status" value="1"/>
</dbReference>
<dbReference type="AlphaFoldDB" id="A0AAD5H9I7"/>
<feature type="domain" description="N-acetyltransferase" evidence="2">
    <location>
        <begin position="1"/>
        <end position="105"/>
    </location>
</feature>
<dbReference type="GO" id="GO:0004343">
    <property type="term" value="F:glucosamine 6-phosphate N-acetyltransferase activity"/>
    <property type="evidence" value="ECO:0007669"/>
    <property type="project" value="UniProtKB-UniRule"/>
</dbReference>
<comment type="subunit">
    <text evidence="1">Homodimer.</text>
</comment>
<gene>
    <name evidence="3" type="ORF">COHA_001241</name>
</gene>
<dbReference type="PANTHER" id="PTHR13355">
    <property type="entry name" value="GLUCOSAMINE 6-PHOSPHATE N-ACETYLTRANSFERASE"/>
    <property type="match status" value="1"/>
</dbReference>
<proteinExistence type="inferred from homology"/>
<evidence type="ECO:0000313" key="4">
    <source>
        <dbReference type="Proteomes" id="UP001205105"/>
    </source>
</evidence>
<protein>
    <recommendedName>
        <fullName evidence="1">Glucosamine 6-phosphate N-acetyltransferase</fullName>
        <ecNumber evidence="1">2.3.1.4</ecNumber>
    </recommendedName>
</protein>
<dbReference type="GO" id="GO:0006048">
    <property type="term" value="P:UDP-N-acetylglucosamine biosynthetic process"/>
    <property type="evidence" value="ECO:0007669"/>
    <property type="project" value="UniProtKB-UniRule"/>
</dbReference>
<dbReference type="Gene3D" id="3.40.630.30">
    <property type="match status" value="1"/>
</dbReference>
<comment type="catalytic activity">
    <reaction evidence="1">
        <text>D-glucosamine 6-phosphate + acetyl-CoA = N-acetyl-D-glucosamine 6-phosphate + CoA + H(+)</text>
        <dbReference type="Rhea" id="RHEA:10292"/>
        <dbReference type="ChEBI" id="CHEBI:15378"/>
        <dbReference type="ChEBI" id="CHEBI:57287"/>
        <dbReference type="ChEBI" id="CHEBI:57288"/>
        <dbReference type="ChEBI" id="CHEBI:57513"/>
        <dbReference type="ChEBI" id="CHEBI:58725"/>
        <dbReference type="EC" id="2.3.1.4"/>
    </reaction>
</comment>
<dbReference type="EC" id="2.3.1.4" evidence="1"/>
<evidence type="ECO:0000256" key="1">
    <source>
        <dbReference type="RuleBase" id="RU365086"/>
    </source>
</evidence>
<keyword evidence="1" id="KW-0808">Transferase</keyword>
<sequence length="105" mass="11847">MSKRSDTYKVAVIEDLDKRQIIATATLVVELKFIRGCAKCGHIEDVVVDSTYRGLRLGLRVIEALMAAAQELGCYKVILDCSEDNVPFYEKCGLTRKEVQMVKYL</sequence>
<name>A0AAD5H9I7_9CHLO</name>
<keyword evidence="4" id="KW-1185">Reference proteome</keyword>
<dbReference type="InterPro" id="IPR039143">
    <property type="entry name" value="GNPNAT1-like"/>
</dbReference>
<comment type="pathway">
    <text evidence="1">Nucleotide-sugar biosynthesis; UDP-N-acetyl-alpha-D-glucosamine biosynthesis; N-acetyl-alpha-D-glucosamine 1-phosphate from alpha-D-glucosamine 6-phosphate (route I): step 1/2.</text>
</comment>
<comment type="similarity">
    <text evidence="1">Belongs to the acetyltransferase family. GNA1 subfamily.</text>
</comment>
<organism evidence="3 4">
    <name type="scientific">Chlorella ohadii</name>
    <dbReference type="NCBI Taxonomy" id="2649997"/>
    <lineage>
        <taxon>Eukaryota</taxon>
        <taxon>Viridiplantae</taxon>
        <taxon>Chlorophyta</taxon>
        <taxon>core chlorophytes</taxon>
        <taxon>Trebouxiophyceae</taxon>
        <taxon>Chlorellales</taxon>
        <taxon>Chlorellaceae</taxon>
        <taxon>Chlorella clade</taxon>
        <taxon>Chlorella</taxon>
    </lineage>
</organism>
<dbReference type="PANTHER" id="PTHR13355:SF11">
    <property type="entry name" value="GLUCOSAMINE 6-PHOSPHATE N-ACETYLTRANSFERASE"/>
    <property type="match status" value="1"/>
</dbReference>
<reference evidence="3" key="1">
    <citation type="submission" date="2020-11" db="EMBL/GenBank/DDBJ databases">
        <title>Chlorella ohadii genome sequencing and assembly.</title>
        <authorList>
            <person name="Murik O."/>
            <person name="Treves H."/>
            <person name="Kedem I."/>
            <person name="Shotland Y."/>
            <person name="Kaplan A."/>
        </authorList>
    </citation>
    <scope>NUCLEOTIDE SEQUENCE</scope>
    <source>
        <strain evidence="3">1</strain>
    </source>
</reference>
<evidence type="ECO:0000313" key="3">
    <source>
        <dbReference type="EMBL" id="KAI7845197.1"/>
    </source>
</evidence>
<accession>A0AAD5H9I7</accession>
<dbReference type="Pfam" id="PF00583">
    <property type="entry name" value="Acetyltransf_1"/>
    <property type="match status" value="1"/>
</dbReference>